<evidence type="ECO:0000313" key="1">
    <source>
        <dbReference type="EMBL" id="KAK9320242.1"/>
    </source>
</evidence>
<accession>A0ACC3TH88</accession>
<keyword evidence="2" id="KW-1185">Reference proteome</keyword>
<comment type="caution">
    <text evidence="1">The sequence shown here is derived from an EMBL/GenBank/DDBJ whole genome shotgun (WGS) entry which is preliminary data.</text>
</comment>
<proteinExistence type="predicted"/>
<evidence type="ECO:0000313" key="2">
    <source>
        <dbReference type="Proteomes" id="UP001489719"/>
    </source>
</evidence>
<organism evidence="1 2">
    <name type="scientific">Lipomyces orientalis</name>
    <dbReference type="NCBI Taxonomy" id="1233043"/>
    <lineage>
        <taxon>Eukaryota</taxon>
        <taxon>Fungi</taxon>
        <taxon>Dikarya</taxon>
        <taxon>Ascomycota</taxon>
        <taxon>Saccharomycotina</taxon>
        <taxon>Lipomycetes</taxon>
        <taxon>Lipomycetales</taxon>
        <taxon>Lipomycetaceae</taxon>
        <taxon>Lipomyces</taxon>
    </lineage>
</organism>
<protein>
    <submittedName>
        <fullName evidence="1">Chromosome-associated kinesin</fullName>
    </submittedName>
</protein>
<dbReference type="Proteomes" id="UP001489719">
    <property type="component" value="Unassembled WGS sequence"/>
</dbReference>
<sequence length="586" mass="63593">MDYRSRRSMLPSTPPAAAHRRVSSTLSVASTPSSRADTPDGGVPTNITVSVRLKPALALGQPPPPPPSSAWPATCTTITAPEVGVFSFDNVFGPSATSRDVYGSVAKRVVNSVVEGYHGTIFAYGMTGTGKTYSMQGTPAAPGIIPLAAADIFAQVSFTTTTVSVSYLEIYNERVKDLLNPTTTTTTTEPDSLKLQDTPDGLVRVRNLRCVRVATAQELKDLVGRGDACRRTEGTEYNSVSSRSHAVLQIFLEKCDPLSRATATSVLSLCDLAGSERAAADAERRKEGAYINRSLLALGTIIARLSTAADSHEHVPYRDSKLTRLLQHSLSGRALVSVLCTIDTNNTTRQAVAETVNTLRFAARAKNVAIAPARAATTTSAAATAAVESLRLDLERERAETEVLKVELADFRREAYETRARDEEKYDREKRELELQRDALKDRVSHLTRLILGGGAISTDKRDRSELERYKARVEELERKLAEPSPTPALPPGPDLLVEKLRAAEAEIRELKEYLADKDRMITTLKRVSTLTTTRRAGLKDTAPVPAADPEHALRPLDGSVMNINADTAVNEPDGLVNPKVRRSAK</sequence>
<dbReference type="EMBL" id="MU970138">
    <property type="protein sequence ID" value="KAK9320242.1"/>
    <property type="molecule type" value="Genomic_DNA"/>
</dbReference>
<reference evidence="2" key="1">
    <citation type="journal article" date="2024" name="Front. Bioeng. Biotechnol.">
        <title>Genome-scale model development and genomic sequencing of the oleaginous clade Lipomyces.</title>
        <authorList>
            <person name="Czajka J.J."/>
            <person name="Han Y."/>
            <person name="Kim J."/>
            <person name="Mondo S.J."/>
            <person name="Hofstad B.A."/>
            <person name="Robles A."/>
            <person name="Haridas S."/>
            <person name="Riley R."/>
            <person name="LaButti K."/>
            <person name="Pangilinan J."/>
            <person name="Andreopoulos W."/>
            <person name="Lipzen A."/>
            <person name="Yan J."/>
            <person name="Wang M."/>
            <person name="Ng V."/>
            <person name="Grigoriev I.V."/>
            <person name="Spatafora J.W."/>
            <person name="Magnuson J.K."/>
            <person name="Baker S.E."/>
            <person name="Pomraning K.R."/>
        </authorList>
    </citation>
    <scope>NUCLEOTIDE SEQUENCE [LARGE SCALE GENOMIC DNA]</scope>
    <source>
        <strain evidence="2">CBS 10300</strain>
    </source>
</reference>
<name>A0ACC3TH88_9ASCO</name>
<gene>
    <name evidence="1" type="ORF">V1517DRAFT_329944</name>
</gene>